<dbReference type="PANTHER" id="PTHR43000">
    <property type="entry name" value="DTDP-D-GLUCOSE 4,6-DEHYDRATASE-RELATED"/>
    <property type="match status" value="1"/>
</dbReference>
<gene>
    <name evidence="3" type="ORF">VCR5J5_730132</name>
</gene>
<protein>
    <submittedName>
        <fullName evidence="3">Uncharacterized protein</fullName>
    </submittedName>
</protein>
<dbReference type="Gene3D" id="3.40.50.720">
    <property type="entry name" value="NAD(P)-binding Rossmann-like Domain"/>
    <property type="match status" value="1"/>
</dbReference>
<evidence type="ECO:0000313" key="3">
    <source>
        <dbReference type="EMBL" id="CDT61748.1"/>
    </source>
</evidence>
<comment type="pathway">
    <text evidence="1">Bacterial outer membrane biogenesis; LPS O-antigen biosynthesis.</text>
</comment>
<comment type="caution">
    <text evidence="3">The sequence shown here is derived from an EMBL/GenBank/DDBJ whole genome shotgun (WGS) entry which is preliminary data.</text>
</comment>
<evidence type="ECO:0000256" key="2">
    <source>
        <dbReference type="ARBA" id="ARBA00007637"/>
    </source>
</evidence>
<organism evidence="3 4">
    <name type="scientific">Vibrio crassostreae</name>
    <dbReference type="NCBI Taxonomy" id="246167"/>
    <lineage>
        <taxon>Bacteria</taxon>
        <taxon>Pseudomonadati</taxon>
        <taxon>Pseudomonadota</taxon>
        <taxon>Gammaproteobacteria</taxon>
        <taxon>Vibrionales</taxon>
        <taxon>Vibrionaceae</taxon>
        <taxon>Vibrio</taxon>
    </lineage>
</organism>
<comment type="similarity">
    <text evidence="2">Belongs to the NAD(P)-dependent epimerase/dehydratase family.</text>
</comment>
<dbReference type="InterPro" id="IPR036291">
    <property type="entry name" value="NAD(P)-bd_dom_sf"/>
</dbReference>
<sequence>MKALIYGGTGFIGQHLINGLIKQGYNVGCVTRYPKQDGMVKYYDFSDSAEYIINEFQPDVIYYLSASYSTSSIEDIVNVNITAPINVLECLSRHKKNTKFIYAGTYWQFGDADNAGVPIDLYSSSKKAMESFFDYYNTYKGMSCIEVVFYGTFGVDDNRGKILDKLLDAFESGKYIDTTEGNQELNLVDVEDVVNNLIQLSKFSEHSKYQLKSDKNYSLITLVDIINNYGDFHVNFGSIPYREVELMKISSCNRYEEIIVKDKIVSYIESQLENKNDK</sequence>
<name>A0A822MZ65_9VIBR</name>
<evidence type="ECO:0000313" key="4">
    <source>
        <dbReference type="Proteomes" id="UP000049495"/>
    </source>
</evidence>
<dbReference type="AlphaFoldDB" id="A0A822MZ65"/>
<proteinExistence type="inferred from homology"/>
<dbReference type="Proteomes" id="UP000049495">
    <property type="component" value="Unassembled WGS sequence"/>
</dbReference>
<dbReference type="SUPFAM" id="SSF51735">
    <property type="entry name" value="NAD(P)-binding Rossmann-fold domains"/>
    <property type="match status" value="1"/>
</dbReference>
<evidence type="ECO:0000256" key="1">
    <source>
        <dbReference type="ARBA" id="ARBA00005125"/>
    </source>
</evidence>
<accession>A0A822MZ65</accession>
<dbReference type="InterPro" id="IPR001509">
    <property type="entry name" value="Epimerase_deHydtase"/>
</dbReference>
<dbReference type="Pfam" id="PF01370">
    <property type="entry name" value="Epimerase"/>
    <property type="match status" value="1"/>
</dbReference>
<dbReference type="EMBL" id="CCJV01000137">
    <property type="protein sequence ID" value="CDT61748.1"/>
    <property type="molecule type" value="Genomic_DNA"/>
</dbReference>
<dbReference type="RefSeq" id="WP_055320048.1">
    <property type="nucleotide sequence ID" value="NZ_CAWQCV010000130.1"/>
</dbReference>
<reference evidence="4" key="1">
    <citation type="submission" date="2014-06" db="EMBL/GenBank/DDBJ databases">
        <authorList>
            <person name="Le Roux Frederique"/>
        </authorList>
    </citation>
    <scope>NUCLEOTIDE SEQUENCE [LARGE SCALE GENOMIC DNA]</scope>
    <source>
        <strain evidence="4">J5-5</strain>
    </source>
</reference>